<name>A0ABM7ZTX7_STRNI</name>
<gene>
    <name evidence="1" type="ORF">HEK616_32640</name>
</gene>
<keyword evidence="2" id="KW-1185">Reference proteome</keyword>
<evidence type="ECO:0000313" key="1">
    <source>
        <dbReference type="EMBL" id="BDM69777.1"/>
    </source>
</evidence>
<protein>
    <recommendedName>
        <fullName evidence="3">Knr4/Smi1-like domain-containing protein</fullName>
    </recommendedName>
</protein>
<reference evidence="1" key="1">
    <citation type="submission" date="2022-06" db="EMBL/GenBank/DDBJ databases">
        <title>Complete genome sequence of Streptomyces nigrescens HEK616.</title>
        <authorList>
            <person name="Asamizu S."/>
            <person name="Onaka H."/>
        </authorList>
    </citation>
    <scope>NUCLEOTIDE SEQUENCE</scope>
    <source>
        <strain evidence="1">HEK616</strain>
    </source>
</reference>
<organism evidence="1 2">
    <name type="scientific">Streptomyces nigrescens</name>
    <dbReference type="NCBI Taxonomy" id="1920"/>
    <lineage>
        <taxon>Bacteria</taxon>
        <taxon>Bacillati</taxon>
        <taxon>Actinomycetota</taxon>
        <taxon>Actinomycetes</taxon>
        <taxon>Kitasatosporales</taxon>
        <taxon>Streptomycetaceae</taxon>
        <taxon>Streptomyces</taxon>
    </lineage>
</organism>
<evidence type="ECO:0008006" key="3">
    <source>
        <dbReference type="Google" id="ProtNLM"/>
    </source>
</evidence>
<accession>A0ABM7ZTX7</accession>
<dbReference type="Proteomes" id="UP001059597">
    <property type="component" value="Chromosome"/>
</dbReference>
<evidence type="ECO:0000313" key="2">
    <source>
        <dbReference type="Proteomes" id="UP001059597"/>
    </source>
</evidence>
<dbReference type="EMBL" id="AP026073">
    <property type="protein sequence ID" value="BDM69777.1"/>
    <property type="molecule type" value="Genomic_DNA"/>
</dbReference>
<proteinExistence type="predicted"/>
<sequence>MKGSIVAAERLAAGWVRSWCERAEVALAKLVESFEERHGFPPGQNVVAWATDESHQATDELVELTPIPSDLTTMYWVIGEVSLPDVDSGYFVHPASVVARHFREYGALQINGEEPALVFASDGGGHLFALAGSGRVWRSTTASWFAQFDLNAASLQEFFEGLARRINSQL</sequence>